<evidence type="ECO:0000256" key="2">
    <source>
        <dbReference type="SAM" id="Phobius"/>
    </source>
</evidence>
<gene>
    <name evidence="3" type="ORF">STCU_11911</name>
</gene>
<protein>
    <submittedName>
        <fullName evidence="3">Uncharacterized protein</fullName>
    </submittedName>
</protein>
<keyword evidence="4" id="KW-1185">Reference proteome</keyword>
<comment type="caution">
    <text evidence="3">The sequence shown here is derived from an EMBL/GenBank/DDBJ whole genome shotgun (WGS) entry which is preliminary data.</text>
</comment>
<organism evidence="3 4">
    <name type="scientific">Strigomonas culicis</name>
    <dbReference type="NCBI Taxonomy" id="28005"/>
    <lineage>
        <taxon>Eukaryota</taxon>
        <taxon>Discoba</taxon>
        <taxon>Euglenozoa</taxon>
        <taxon>Kinetoplastea</taxon>
        <taxon>Metakinetoplastina</taxon>
        <taxon>Trypanosomatida</taxon>
        <taxon>Trypanosomatidae</taxon>
        <taxon>Strigomonadinae</taxon>
        <taxon>Strigomonas</taxon>
    </lineage>
</organism>
<sequence length="80" mass="9604">MYVLYLACFLFPYSVPPSLFPTSKLRCANVHSVILLFPLRFFSFFYISAKKKKDEEKQENYIRKEQKGKKNNIQDVKKKY</sequence>
<evidence type="ECO:0000313" key="4">
    <source>
        <dbReference type="Proteomes" id="UP000015354"/>
    </source>
</evidence>
<dbReference type="Proteomes" id="UP000015354">
    <property type="component" value="Unassembled WGS sequence"/>
</dbReference>
<name>S9UYI8_9TRYP</name>
<dbReference type="EMBL" id="ATMH01011942">
    <property type="protein sequence ID" value="EPY15585.1"/>
    <property type="molecule type" value="Genomic_DNA"/>
</dbReference>
<evidence type="ECO:0000256" key="1">
    <source>
        <dbReference type="SAM" id="MobiDB-lite"/>
    </source>
</evidence>
<keyword evidence="2" id="KW-0472">Membrane</keyword>
<proteinExistence type="predicted"/>
<keyword evidence="2" id="KW-1133">Transmembrane helix</keyword>
<accession>S9UYI8</accession>
<dbReference type="AlphaFoldDB" id="S9UYI8"/>
<reference evidence="3 4" key="1">
    <citation type="journal article" date="2013" name="PLoS ONE">
        <title>Predicting the Proteins of Angomonas deanei, Strigomonas culicis and Their Respective Endosymbionts Reveals New Aspects of the Trypanosomatidae Family.</title>
        <authorList>
            <person name="Motta M.C."/>
            <person name="Martins A.C."/>
            <person name="de Souza S.S."/>
            <person name="Catta-Preta C.M."/>
            <person name="Silva R."/>
            <person name="Klein C.C."/>
            <person name="de Almeida L.G."/>
            <person name="de Lima Cunha O."/>
            <person name="Ciapina L.P."/>
            <person name="Brocchi M."/>
            <person name="Colabardini A.C."/>
            <person name="de Araujo Lima B."/>
            <person name="Machado C.R."/>
            <person name="de Almeida Soares C.M."/>
            <person name="Probst C.M."/>
            <person name="de Menezes C.B."/>
            <person name="Thompson C.E."/>
            <person name="Bartholomeu D.C."/>
            <person name="Gradia D.F."/>
            <person name="Pavoni D.P."/>
            <person name="Grisard E.C."/>
            <person name="Fantinatti-Garboggini F."/>
            <person name="Marchini F.K."/>
            <person name="Rodrigues-Luiz G.F."/>
            <person name="Wagner G."/>
            <person name="Goldman G.H."/>
            <person name="Fietto J.L."/>
            <person name="Elias M.C."/>
            <person name="Goldman M.H."/>
            <person name="Sagot M.F."/>
            <person name="Pereira M."/>
            <person name="Stoco P.H."/>
            <person name="de Mendonca-Neto R.P."/>
            <person name="Teixeira S.M."/>
            <person name="Maciel T.E."/>
            <person name="de Oliveira Mendes T.A."/>
            <person name="Urmenyi T.P."/>
            <person name="de Souza W."/>
            <person name="Schenkman S."/>
            <person name="de Vasconcelos A.T."/>
        </authorList>
    </citation>
    <scope>NUCLEOTIDE SEQUENCE [LARGE SCALE GENOMIC DNA]</scope>
</reference>
<keyword evidence="2" id="KW-0812">Transmembrane</keyword>
<evidence type="ECO:0000313" key="3">
    <source>
        <dbReference type="EMBL" id="EPY15585.1"/>
    </source>
</evidence>
<feature type="transmembrane region" description="Helical" evidence="2">
    <location>
        <begin position="30"/>
        <end position="49"/>
    </location>
</feature>
<feature type="region of interest" description="Disordered" evidence="1">
    <location>
        <begin position="58"/>
        <end position="80"/>
    </location>
</feature>